<gene>
    <name evidence="4" type="primary">ltrA_2</name>
    <name evidence="4" type="ORF">EC9_21870</name>
</gene>
<sequence>MRKSQSQRRKLRARREAKKKDTELLPERVPFAAKPREDLDARDIRSWTSRAVWTDRMLSTLVERRLKHGKWHSLIDKVTSELNLFQAARKVTAKDGAAGVDGQDCEAFEEGLIVETRKLGGQITGGHYTPSPVRRVHIPKPGTPNQTRPLGIPTVRDRVVQTALVHVIEPILDNEFHERSFGFRHGRSAHDALRIVEQKIEEGYVYVVDADLKGYFDSIPRDKLMRLLKQHIADSKVIELIEAFLGSGIMEDLHLHNPIAGVPQGAVLSPVLSNLYLNDLDHTIAGEGFEMVRYADDFVVLCRSEFEAEVALEEIKKWVKKAGLTLHSGKTKIVDSREKSFVFLGYSFRGDKIYPRAESLSKMKSRIVELTQRKRPGSIQRIALELSRVLRGWFAYFRHCRWTIFKDLDAKIRGRLRRLLLQRHRKNPARLPRTQRWPNAYFTAAGLYSLREAHNRFAQSLSGAY</sequence>
<dbReference type="PANTHER" id="PTHR34047:SF8">
    <property type="entry name" value="PROTEIN YKFC"/>
    <property type="match status" value="1"/>
</dbReference>
<dbReference type="EMBL" id="CP036261">
    <property type="protein sequence ID" value="QDS88002.1"/>
    <property type="molecule type" value="Genomic_DNA"/>
</dbReference>
<comment type="similarity">
    <text evidence="1">Belongs to the bacterial reverse transcriptase family.</text>
</comment>
<organism evidence="4 5">
    <name type="scientific">Rosistilla ulvae</name>
    <dbReference type="NCBI Taxonomy" id="1930277"/>
    <lineage>
        <taxon>Bacteria</taxon>
        <taxon>Pseudomonadati</taxon>
        <taxon>Planctomycetota</taxon>
        <taxon>Planctomycetia</taxon>
        <taxon>Pirellulales</taxon>
        <taxon>Pirellulaceae</taxon>
        <taxon>Rosistilla</taxon>
    </lineage>
</organism>
<accession>A0A517LZF1</accession>
<feature type="domain" description="Reverse transcriptase" evidence="3">
    <location>
        <begin position="119"/>
        <end position="348"/>
    </location>
</feature>
<dbReference type="Pfam" id="PF00078">
    <property type="entry name" value="RVT_1"/>
    <property type="match status" value="1"/>
</dbReference>
<name>A0A517LZF1_9BACT</name>
<dbReference type="PROSITE" id="PS50878">
    <property type="entry name" value="RT_POL"/>
    <property type="match status" value="1"/>
</dbReference>
<dbReference type="InterPro" id="IPR030931">
    <property type="entry name" value="Group_II_RT_mat"/>
</dbReference>
<feature type="compositionally biased region" description="Basic residues" evidence="2">
    <location>
        <begin position="1"/>
        <end position="17"/>
    </location>
</feature>
<protein>
    <submittedName>
        <fullName evidence="4">Group II intron-encoded protein LtrA</fullName>
    </submittedName>
</protein>
<evidence type="ECO:0000313" key="5">
    <source>
        <dbReference type="Proteomes" id="UP000319557"/>
    </source>
</evidence>
<dbReference type="AlphaFoldDB" id="A0A517LZF1"/>
<dbReference type="CDD" id="cd01651">
    <property type="entry name" value="RT_G2_intron"/>
    <property type="match status" value="1"/>
</dbReference>
<dbReference type="Gene3D" id="3.30.70.270">
    <property type="match status" value="1"/>
</dbReference>
<dbReference type="KEGG" id="ruv:EC9_21870"/>
<evidence type="ECO:0000256" key="1">
    <source>
        <dbReference type="ARBA" id="ARBA00034120"/>
    </source>
</evidence>
<dbReference type="InterPro" id="IPR013597">
    <property type="entry name" value="Mat_intron_G2"/>
</dbReference>
<dbReference type="InterPro" id="IPR043128">
    <property type="entry name" value="Rev_trsase/Diguanyl_cyclase"/>
</dbReference>
<dbReference type="Pfam" id="PF08388">
    <property type="entry name" value="GIIM"/>
    <property type="match status" value="1"/>
</dbReference>
<dbReference type="PANTHER" id="PTHR34047">
    <property type="entry name" value="NUCLEAR INTRON MATURASE 1, MITOCHONDRIAL-RELATED"/>
    <property type="match status" value="1"/>
</dbReference>
<dbReference type="InterPro" id="IPR051083">
    <property type="entry name" value="GrpII_Intron_Splice-Mob/Def"/>
</dbReference>
<dbReference type="SUPFAM" id="SSF56672">
    <property type="entry name" value="DNA/RNA polymerases"/>
    <property type="match status" value="1"/>
</dbReference>
<dbReference type="Proteomes" id="UP000319557">
    <property type="component" value="Chromosome"/>
</dbReference>
<evidence type="ECO:0000259" key="3">
    <source>
        <dbReference type="PROSITE" id="PS50878"/>
    </source>
</evidence>
<keyword evidence="5" id="KW-1185">Reference proteome</keyword>
<proteinExistence type="inferred from homology"/>
<dbReference type="InterPro" id="IPR000477">
    <property type="entry name" value="RT_dom"/>
</dbReference>
<evidence type="ECO:0000256" key="2">
    <source>
        <dbReference type="SAM" id="MobiDB-lite"/>
    </source>
</evidence>
<dbReference type="OrthoDB" id="258234at2"/>
<dbReference type="NCBIfam" id="TIGR04416">
    <property type="entry name" value="group_II_RT_mat"/>
    <property type="match status" value="1"/>
</dbReference>
<dbReference type="InterPro" id="IPR043502">
    <property type="entry name" value="DNA/RNA_pol_sf"/>
</dbReference>
<feature type="region of interest" description="Disordered" evidence="2">
    <location>
        <begin position="1"/>
        <end position="29"/>
    </location>
</feature>
<evidence type="ECO:0000313" key="4">
    <source>
        <dbReference type="EMBL" id="QDS88002.1"/>
    </source>
</evidence>
<reference evidence="4 5" key="1">
    <citation type="submission" date="2019-02" db="EMBL/GenBank/DDBJ databases">
        <title>Deep-cultivation of Planctomycetes and their phenomic and genomic characterization uncovers novel biology.</title>
        <authorList>
            <person name="Wiegand S."/>
            <person name="Jogler M."/>
            <person name="Boedeker C."/>
            <person name="Pinto D."/>
            <person name="Vollmers J."/>
            <person name="Rivas-Marin E."/>
            <person name="Kohn T."/>
            <person name="Peeters S.H."/>
            <person name="Heuer A."/>
            <person name="Rast P."/>
            <person name="Oberbeckmann S."/>
            <person name="Bunk B."/>
            <person name="Jeske O."/>
            <person name="Meyerdierks A."/>
            <person name="Storesund J.E."/>
            <person name="Kallscheuer N."/>
            <person name="Luecker S."/>
            <person name="Lage O.M."/>
            <person name="Pohl T."/>
            <person name="Merkel B.J."/>
            <person name="Hornburger P."/>
            <person name="Mueller R.-W."/>
            <person name="Bruemmer F."/>
            <person name="Labrenz M."/>
            <person name="Spormann A.M."/>
            <person name="Op den Camp H."/>
            <person name="Overmann J."/>
            <person name="Amann R."/>
            <person name="Jetten M.S.M."/>
            <person name="Mascher T."/>
            <person name="Medema M.H."/>
            <person name="Devos D.P."/>
            <person name="Kaster A.-K."/>
            <person name="Ovreas L."/>
            <person name="Rohde M."/>
            <person name="Galperin M.Y."/>
            <person name="Jogler C."/>
        </authorList>
    </citation>
    <scope>NUCLEOTIDE SEQUENCE [LARGE SCALE GENOMIC DNA]</scope>
    <source>
        <strain evidence="4 5">EC9</strain>
    </source>
</reference>